<dbReference type="RefSeq" id="WP_086041459.1">
    <property type="nucleotide sequence ID" value="NZ_CBCRZA010000022.1"/>
</dbReference>
<dbReference type="AlphaFoldDB" id="A0A0D6DQW5"/>
<proteinExistence type="predicted"/>
<dbReference type="Pfam" id="PF00903">
    <property type="entry name" value="Glyoxalase"/>
    <property type="match status" value="1"/>
</dbReference>
<dbReference type="SUPFAM" id="SSF54593">
    <property type="entry name" value="Glyoxalase/Bleomycin resistance protein/Dihydroxybiphenyl dioxygenase"/>
    <property type="match status" value="1"/>
</dbReference>
<protein>
    <submittedName>
        <fullName evidence="3">Glyoxalase-like domain containing protein</fullName>
    </submittedName>
</protein>
<accession>A0A1W7A7W8</accession>
<evidence type="ECO:0000313" key="3">
    <source>
        <dbReference type="EMBL" id="CDO67654.1"/>
    </source>
</evidence>
<reference evidence="2 4" key="2">
    <citation type="journal article" date="2017" name="Int. J. Syst. Evol. Microbiol.">
        <title>Macrococcus canis sp. nov., a skin bacterium associated with infections in dogs.</title>
        <authorList>
            <person name="Gobeli Brawand S."/>
            <person name="Cotting K."/>
            <person name="Gomez-Sanz E."/>
            <person name="Collaud A."/>
            <person name="Thomann A."/>
            <person name="Brodard I."/>
            <person name="Rodriguez-Campos S."/>
            <person name="Strauss C."/>
            <person name="Perreten V."/>
        </authorList>
    </citation>
    <scope>NUCLEOTIDE SEQUENCE [LARGE SCALE GENOMIC DNA]</scope>
    <source>
        <strain evidence="2 4">KM45013</strain>
    </source>
</reference>
<evidence type="ECO:0000259" key="1">
    <source>
        <dbReference type="PROSITE" id="PS51819"/>
    </source>
</evidence>
<sequence length="138" mass="16461">MEFYQMPLFNKMLVRDIEKAEKWYRHNLGFQSVFKFRNEENEVIMNHLRLRKYQDIMLIQSDDFSSGNGFFINILVDDIETIAKSISEKYVLQPLEQMPWNAKEMTIVDPDGYQITLTESNIKDEDFEKLMNSASKNF</sequence>
<accession>A0A0D6DQW5</accession>
<gene>
    <name evidence="2" type="ORF">MCCS_00610</name>
</gene>
<dbReference type="Gene3D" id="3.10.180.10">
    <property type="entry name" value="2,3-Dihydroxybiphenyl 1,2-Dioxygenase, domain 1"/>
    <property type="match status" value="1"/>
</dbReference>
<dbReference type="EMBL" id="HG970732">
    <property type="protein sequence ID" value="CDO67654.1"/>
    <property type="molecule type" value="Genomic_DNA"/>
</dbReference>
<keyword evidence="4" id="KW-1185">Reference proteome</keyword>
<dbReference type="InterPro" id="IPR029068">
    <property type="entry name" value="Glyas_Bleomycin-R_OHBP_Dase"/>
</dbReference>
<evidence type="ECO:0000313" key="2">
    <source>
        <dbReference type="EMBL" id="ARQ05733.1"/>
    </source>
</evidence>
<organism evidence="3">
    <name type="scientific">Macrococcoides canis</name>
    <dbReference type="NCBI Taxonomy" id="1855823"/>
    <lineage>
        <taxon>Bacteria</taxon>
        <taxon>Bacillati</taxon>
        <taxon>Bacillota</taxon>
        <taxon>Bacilli</taxon>
        <taxon>Bacillales</taxon>
        <taxon>Staphylococcaceae</taxon>
        <taxon>Macrococcoides</taxon>
    </lineage>
</organism>
<reference evidence="2" key="3">
    <citation type="submission" date="2017-04" db="EMBL/GenBank/DDBJ databases">
        <authorList>
            <person name="Afonso C.L."/>
            <person name="Miller P.J."/>
            <person name="Scott M.A."/>
            <person name="Spackman E."/>
            <person name="Goraichik I."/>
            <person name="Dimitrov K.M."/>
            <person name="Suarez D.L."/>
            <person name="Swayne D.E."/>
        </authorList>
    </citation>
    <scope>NUCLEOTIDE SEQUENCE</scope>
    <source>
        <strain evidence="2">KM45013</strain>
    </source>
</reference>
<dbReference type="InterPro" id="IPR004360">
    <property type="entry name" value="Glyas_Fos-R_dOase_dom"/>
</dbReference>
<feature type="domain" description="VOC" evidence="1">
    <location>
        <begin position="6"/>
        <end position="120"/>
    </location>
</feature>
<dbReference type="EMBL" id="CP021059">
    <property type="protein sequence ID" value="ARQ05733.1"/>
    <property type="molecule type" value="Genomic_DNA"/>
</dbReference>
<dbReference type="OrthoDB" id="9796521at2"/>
<reference evidence="3" key="1">
    <citation type="journal article" date="2015" name="Antimicrob. Agents Chemother.">
        <title>First Staphylococcal Cassette Chromosome mec Containing a mecB-Carrying Gene Complex Independent of Transposon Tn6045 in a Macrococcus caseolyticus Isolate from a Canine Infection.</title>
        <authorList>
            <person name="Gomez-Sanz E."/>
            <person name="Schwendener S."/>
            <person name="Thomann A."/>
            <person name="Gobeli Brawand S."/>
            <person name="Perreten V."/>
        </authorList>
    </citation>
    <scope>NUCLEOTIDE SEQUENCE</scope>
    <source>
        <strain evidence="3">KM45013</strain>
    </source>
</reference>
<name>A0A0D6DQW5_9STAP</name>
<dbReference type="PROSITE" id="PS51819">
    <property type="entry name" value="VOC"/>
    <property type="match status" value="1"/>
</dbReference>
<dbReference type="Proteomes" id="UP000194154">
    <property type="component" value="Chromosome"/>
</dbReference>
<dbReference type="InterPro" id="IPR037523">
    <property type="entry name" value="VOC_core"/>
</dbReference>
<dbReference type="GeneID" id="35294220"/>
<dbReference type="KEGG" id="mcak:MCCS_00610"/>
<evidence type="ECO:0000313" key="4">
    <source>
        <dbReference type="Proteomes" id="UP000194154"/>
    </source>
</evidence>